<comment type="similarity">
    <text evidence="1">Belongs to the peptidase S66 family.</text>
</comment>
<dbReference type="PANTHER" id="PTHR30237:SF2">
    <property type="entry name" value="MUREIN TETRAPEPTIDE CARBOXYPEPTIDASE"/>
    <property type="match status" value="1"/>
</dbReference>
<dbReference type="SUPFAM" id="SSF141986">
    <property type="entry name" value="LD-carboxypeptidase A C-terminal domain-like"/>
    <property type="match status" value="1"/>
</dbReference>
<dbReference type="InterPro" id="IPR027478">
    <property type="entry name" value="LdcA_N"/>
</dbReference>
<dbReference type="Proteomes" id="UP000198688">
    <property type="component" value="Chromosome I"/>
</dbReference>
<dbReference type="Gene3D" id="3.50.30.60">
    <property type="entry name" value="LD-carboxypeptidase A C-terminal domain-like"/>
    <property type="match status" value="1"/>
</dbReference>
<evidence type="ECO:0000256" key="3">
    <source>
        <dbReference type="ARBA" id="ARBA00022670"/>
    </source>
</evidence>
<feature type="domain" description="LD-carboxypeptidase C-terminal" evidence="8">
    <location>
        <begin position="173"/>
        <end position="279"/>
    </location>
</feature>
<name>A0A1H1U2D3_9ACTN</name>
<feature type="active site" description="Charge relay system" evidence="6">
    <location>
        <position position="266"/>
    </location>
</feature>
<dbReference type="SUPFAM" id="SSF52317">
    <property type="entry name" value="Class I glutamine amidotransferase-like"/>
    <property type="match status" value="1"/>
</dbReference>
<evidence type="ECO:0000313" key="9">
    <source>
        <dbReference type="EMBL" id="SDS66695.1"/>
    </source>
</evidence>
<dbReference type="RefSeq" id="WP_373873311.1">
    <property type="nucleotide sequence ID" value="NZ_BOMJ01000021.1"/>
</dbReference>
<feature type="active site" description="Charge relay system" evidence="6">
    <location>
        <position position="204"/>
    </location>
</feature>
<dbReference type="Pfam" id="PF02016">
    <property type="entry name" value="Peptidase_S66"/>
    <property type="match status" value="1"/>
</dbReference>
<dbReference type="GO" id="GO:0006508">
    <property type="term" value="P:proteolysis"/>
    <property type="evidence" value="ECO:0007669"/>
    <property type="project" value="UniProtKB-KW"/>
</dbReference>
<evidence type="ECO:0000313" key="10">
    <source>
        <dbReference type="Proteomes" id="UP000198688"/>
    </source>
</evidence>
<dbReference type="GO" id="GO:0004180">
    <property type="term" value="F:carboxypeptidase activity"/>
    <property type="evidence" value="ECO:0007669"/>
    <property type="project" value="UniProtKB-KW"/>
</dbReference>
<evidence type="ECO:0000256" key="6">
    <source>
        <dbReference type="PIRSR" id="PIRSR028757-1"/>
    </source>
</evidence>
<sequence>MTIMPLRPAPLRVGDLVALISPSGPVEAGRVDHATRMLNAHGLRVQAGRHALNRHTFFAGSDAQRLADLDEALRDPLVRGVLCMRGGYGAQRIVDDADFAAVRADPKHVLGFSDITALHLALWKEARLVTVHGPNAGRIDDGAVRALTTDTPIVVTAAKTEGTFPVRVDGRAEGVLLGGNLTLLAATAGTRHAWDPAGVVLMLEEVNEVPYRVDRSLVQLERAGLLDGLAGVAVGQFTGCGDPTGVLLDRLGRLGVPVLGGLPIGHGDRPATVRLGAPVILDTETGTLTEMNREAGSR</sequence>
<dbReference type="STRING" id="113562.SAMN04489716_1314"/>
<evidence type="ECO:0000256" key="5">
    <source>
        <dbReference type="ARBA" id="ARBA00022825"/>
    </source>
</evidence>
<dbReference type="InterPro" id="IPR027461">
    <property type="entry name" value="Carboxypeptidase_A_C_sf"/>
</dbReference>
<feature type="active site" description="Nucleophile" evidence="6">
    <location>
        <position position="113"/>
    </location>
</feature>
<evidence type="ECO:0000256" key="4">
    <source>
        <dbReference type="ARBA" id="ARBA00022801"/>
    </source>
</evidence>
<dbReference type="CDD" id="cd07025">
    <property type="entry name" value="Peptidase_S66"/>
    <property type="match status" value="1"/>
</dbReference>
<gene>
    <name evidence="9" type="ORF">SAMN04489716_1314</name>
</gene>
<keyword evidence="2 9" id="KW-0121">Carboxypeptidase</keyword>
<keyword evidence="4" id="KW-0378">Hydrolase</keyword>
<dbReference type="Gene3D" id="3.40.50.10740">
    <property type="entry name" value="Class I glutamine amidotransferase-like"/>
    <property type="match status" value="1"/>
</dbReference>
<dbReference type="InterPro" id="IPR029062">
    <property type="entry name" value="Class_I_gatase-like"/>
</dbReference>
<evidence type="ECO:0000259" key="8">
    <source>
        <dbReference type="Pfam" id="PF17676"/>
    </source>
</evidence>
<feature type="domain" description="LD-carboxypeptidase N-terminal" evidence="7">
    <location>
        <begin position="17"/>
        <end position="133"/>
    </location>
</feature>
<dbReference type="PIRSF" id="PIRSF028757">
    <property type="entry name" value="LD-carboxypeptidase"/>
    <property type="match status" value="1"/>
</dbReference>
<accession>A0A1H1U2D3</accession>
<keyword evidence="5" id="KW-0720">Serine protease</keyword>
<evidence type="ECO:0000259" key="7">
    <source>
        <dbReference type="Pfam" id="PF02016"/>
    </source>
</evidence>
<proteinExistence type="inferred from homology"/>
<organism evidence="9 10">
    <name type="scientific">Actinoplanes derwentensis</name>
    <dbReference type="NCBI Taxonomy" id="113562"/>
    <lineage>
        <taxon>Bacteria</taxon>
        <taxon>Bacillati</taxon>
        <taxon>Actinomycetota</taxon>
        <taxon>Actinomycetes</taxon>
        <taxon>Micromonosporales</taxon>
        <taxon>Micromonosporaceae</taxon>
        <taxon>Actinoplanes</taxon>
    </lineage>
</organism>
<dbReference type="AlphaFoldDB" id="A0A1H1U2D3"/>
<dbReference type="PANTHER" id="PTHR30237">
    <property type="entry name" value="MURAMOYLTETRAPEPTIDE CARBOXYPEPTIDASE"/>
    <property type="match status" value="1"/>
</dbReference>
<dbReference type="InterPro" id="IPR040449">
    <property type="entry name" value="Peptidase_S66_N"/>
</dbReference>
<keyword evidence="10" id="KW-1185">Reference proteome</keyword>
<evidence type="ECO:0000256" key="2">
    <source>
        <dbReference type="ARBA" id="ARBA00022645"/>
    </source>
</evidence>
<keyword evidence="3" id="KW-0645">Protease</keyword>
<dbReference type="Pfam" id="PF17676">
    <property type="entry name" value="Peptidase_S66C"/>
    <property type="match status" value="1"/>
</dbReference>
<dbReference type="InterPro" id="IPR003507">
    <property type="entry name" value="S66_fam"/>
</dbReference>
<reference evidence="9 10" key="1">
    <citation type="submission" date="2016-10" db="EMBL/GenBank/DDBJ databases">
        <authorList>
            <person name="de Groot N.N."/>
        </authorList>
    </citation>
    <scope>NUCLEOTIDE SEQUENCE [LARGE SCALE GENOMIC DNA]</scope>
    <source>
        <strain evidence="9 10">DSM 43941</strain>
    </source>
</reference>
<evidence type="ECO:0000256" key="1">
    <source>
        <dbReference type="ARBA" id="ARBA00010233"/>
    </source>
</evidence>
<dbReference type="EMBL" id="LT629758">
    <property type="protein sequence ID" value="SDS66695.1"/>
    <property type="molecule type" value="Genomic_DNA"/>
</dbReference>
<protein>
    <submittedName>
        <fullName evidence="9">Muramoyltetrapeptide carboxypeptidase</fullName>
    </submittedName>
</protein>
<dbReference type="InterPro" id="IPR040921">
    <property type="entry name" value="Peptidase_S66C"/>
</dbReference>
<dbReference type="GO" id="GO:0008236">
    <property type="term" value="F:serine-type peptidase activity"/>
    <property type="evidence" value="ECO:0007669"/>
    <property type="project" value="UniProtKB-KW"/>
</dbReference>